<reference evidence="1" key="1">
    <citation type="submission" date="2020-01" db="EMBL/GenBank/DDBJ databases">
        <authorList>
            <consortium name="DOE Joint Genome Institute"/>
            <person name="Haridas S."/>
            <person name="Albert R."/>
            <person name="Binder M."/>
            <person name="Bloem J."/>
            <person name="Labutti K."/>
            <person name="Salamov A."/>
            <person name="Andreopoulos B."/>
            <person name="Baker S.E."/>
            <person name="Barry K."/>
            <person name="Bills G."/>
            <person name="Bluhm B.H."/>
            <person name="Cannon C."/>
            <person name="Castanera R."/>
            <person name="Culley D.E."/>
            <person name="Daum C."/>
            <person name="Ezra D."/>
            <person name="Gonzalez J.B."/>
            <person name="Henrissat B."/>
            <person name="Kuo A."/>
            <person name="Liang C."/>
            <person name="Lipzen A."/>
            <person name="Lutzoni F."/>
            <person name="Magnuson J."/>
            <person name="Mondo S."/>
            <person name="Nolan M."/>
            <person name="Ohm R."/>
            <person name="Pangilinan J."/>
            <person name="Park H.-J."/>
            <person name="Ramirez L."/>
            <person name="Alfaro M."/>
            <person name="Sun H."/>
            <person name="Tritt A."/>
            <person name="Yoshinaga Y."/>
            <person name="Zwiers L.-H."/>
            <person name="Turgeon B.G."/>
            <person name="Goodwin S.B."/>
            <person name="Spatafora J.W."/>
            <person name="Crous P.W."/>
            <person name="Grigoriev I.V."/>
        </authorList>
    </citation>
    <scope>NUCLEOTIDE SEQUENCE</scope>
    <source>
        <strain evidence="1">IPT5</strain>
    </source>
</reference>
<organism evidence="1 2">
    <name type="scientific">Plenodomus tracheiphilus IPT5</name>
    <dbReference type="NCBI Taxonomy" id="1408161"/>
    <lineage>
        <taxon>Eukaryota</taxon>
        <taxon>Fungi</taxon>
        <taxon>Dikarya</taxon>
        <taxon>Ascomycota</taxon>
        <taxon>Pezizomycotina</taxon>
        <taxon>Dothideomycetes</taxon>
        <taxon>Pleosporomycetidae</taxon>
        <taxon>Pleosporales</taxon>
        <taxon>Pleosporineae</taxon>
        <taxon>Leptosphaeriaceae</taxon>
        <taxon>Plenodomus</taxon>
    </lineage>
</organism>
<gene>
    <name evidence="1" type="ORF">T440DRAFT_464377</name>
</gene>
<dbReference type="AlphaFoldDB" id="A0A6A7BI15"/>
<dbReference type="OrthoDB" id="10354724at2759"/>
<proteinExistence type="predicted"/>
<protein>
    <submittedName>
        <fullName evidence="1">Uncharacterized protein</fullName>
    </submittedName>
</protein>
<evidence type="ECO:0000313" key="2">
    <source>
        <dbReference type="Proteomes" id="UP000799423"/>
    </source>
</evidence>
<sequence length="150" mass="16785">MKTIRLSKRSPSAVLIHDGTLSNNCIQSSSSTYFLVTFRRDKFVSYHSTFPKPTTRQQALFYTAMWHLHAYTCLVGSVNMFGCNVVAVRILPGGGVMRVRIFLAGVLGFSQDCDRGTSRHIGFPLQPPRICFARPARDSFASNQGSWLHI</sequence>
<accession>A0A6A7BI15</accession>
<name>A0A6A7BI15_9PLEO</name>
<keyword evidence="2" id="KW-1185">Reference proteome</keyword>
<dbReference type="EMBL" id="MU006291">
    <property type="protein sequence ID" value="KAF2855080.1"/>
    <property type="molecule type" value="Genomic_DNA"/>
</dbReference>
<evidence type="ECO:0000313" key="1">
    <source>
        <dbReference type="EMBL" id="KAF2855080.1"/>
    </source>
</evidence>
<dbReference type="Proteomes" id="UP000799423">
    <property type="component" value="Unassembled WGS sequence"/>
</dbReference>